<evidence type="ECO:0000313" key="2">
    <source>
        <dbReference type="Proteomes" id="UP000030706"/>
    </source>
</evidence>
<dbReference type="InterPro" id="IPR032675">
    <property type="entry name" value="LRR_dom_sf"/>
</dbReference>
<dbReference type="HOGENOM" id="CLU_550900_0_0_1"/>
<keyword evidence="2" id="KW-1185">Reference proteome</keyword>
<evidence type="ECO:0000313" key="1">
    <source>
        <dbReference type="EMBL" id="KEQ84382.1"/>
    </source>
</evidence>
<dbReference type="Gene3D" id="3.80.10.10">
    <property type="entry name" value="Ribonuclease Inhibitor"/>
    <property type="match status" value="1"/>
</dbReference>
<dbReference type="AlphaFoldDB" id="A0A074XQX8"/>
<evidence type="ECO:0008006" key="3">
    <source>
        <dbReference type="Google" id="ProtNLM"/>
    </source>
</evidence>
<gene>
    <name evidence="1" type="ORF">M438DRAFT_355316</name>
</gene>
<organism evidence="1 2">
    <name type="scientific">Aureobasidium pullulans EXF-150</name>
    <dbReference type="NCBI Taxonomy" id="1043002"/>
    <lineage>
        <taxon>Eukaryota</taxon>
        <taxon>Fungi</taxon>
        <taxon>Dikarya</taxon>
        <taxon>Ascomycota</taxon>
        <taxon>Pezizomycotina</taxon>
        <taxon>Dothideomycetes</taxon>
        <taxon>Dothideomycetidae</taxon>
        <taxon>Dothideales</taxon>
        <taxon>Saccotheciaceae</taxon>
        <taxon>Aureobasidium</taxon>
    </lineage>
</organism>
<protein>
    <recommendedName>
        <fullName evidence="3">F-box domain-containing protein</fullName>
    </recommendedName>
</protein>
<dbReference type="Proteomes" id="UP000030706">
    <property type="component" value="Unassembled WGS sequence"/>
</dbReference>
<sequence>MLSLPNEVIVCIAEQLSAESYTPREKLKDWQAAVTTLSNLCLASRSMCRFAQPVLHRCFSRTYDISSNSEVNRLDPKMIQPRRLKQLLRTLLDRPDLASQMRSIRLLTFLPSIQPDSEDETGHNSGVDHGIVYRDDDLLDALVAASYKIARPDPQSENCKWHDDWRHNLAMGTDNAELALLLTLVPNLRVLDLETPHTTFGQDLHSLFGQVLGNVSFVSDGRLPPSRVPSYRYHAAQHSHSSSILPRLEKITLRHGTGAPIVDISQCLSMITIPTLTSCSLNGCWYDLDPDYAHPHVPLHNLRDLHLENMQIGSFGLRSIMEGCSNLRSLELLYSKYTDELVDVSQSFIDELVKVSGTLERLQFIIPGKSFRNLPDNLFDLRRLTKLKSLEMNHHPFFPIPGTHDPEPTLSDLLPASIESLILRWCEDDVIAPLSPFVDNQGYKDLPNLRYIELAGIGHFMMVPERWRSDRPAWFPGFMMPTHPREEEEEEDVGLEEWTATQGRCEQMCKEAGIELKIWAEAQKQDMEDPDEQGENDHMVTRYGCLFEEGSPAELNEELIDSLLDDVRSSFI</sequence>
<dbReference type="RefSeq" id="XP_029760569.1">
    <property type="nucleotide sequence ID" value="XM_029907027.1"/>
</dbReference>
<accession>A0A074XQX8</accession>
<dbReference type="OrthoDB" id="2520703at2759"/>
<name>A0A074XQX8_AURPU</name>
<proteinExistence type="predicted"/>
<reference evidence="1 2" key="1">
    <citation type="journal article" date="2014" name="BMC Genomics">
        <title>Genome sequencing of four Aureobasidium pullulans varieties: biotechnological potential, stress tolerance, and description of new species.</title>
        <authorList>
            <person name="Gostin Ar C."/>
            <person name="Ohm R.A."/>
            <person name="Kogej T."/>
            <person name="Sonjak S."/>
            <person name="Turk M."/>
            <person name="Zajc J."/>
            <person name="Zalar P."/>
            <person name="Grube M."/>
            <person name="Sun H."/>
            <person name="Han J."/>
            <person name="Sharma A."/>
            <person name="Chiniquy J."/>
            <person name="Ngan C.Y."/>
            <person name="Lipzen A."/>
            <person name="Barry K."/>
            <person name="Grigoriev I.V."/>
            <person name="Gunde-Cimerman N."/>
        </authorList>
    </citation>
    <scope>NUCLEOTIDE SEQUENCE [LARGE SCALE GENOMIC DNA]</scope>
    <source>
        <strain evidence="1 2">EXF-150</strain>
    </source>
</reference>
<dbReference type="GeneID" id="40749333"/>
<dbReference type="SUPFAM" id="SSF52047">
    <property type="entry name" value="RNI-like"/>
    <property type="match status" value="1"/>
</dbReference>
<dbReference type="EMBL" id="KL584982">
    <property type="protein sequence ID" value="KEQ84382.1"/>
    <property type="molecule type" value="Genomic_DNA"/>
</dbReference>